<dbReference type="Proteomes" id="UP000323632">
    <property type="component" value="Unassembled WGS sequence"/>
</dbReference>
<evidence type="ECO:0000256" key="1">
    <source>
        <dbReference type="SAM" id="Phobius"/>
    </source>
</evidence>
<comment type="caution">
    <text evidence="2">The sequence shown here is derived from an EMBL/GenBank/DDBJ whole genome shotgun (WGS) entry which is preliminary data.</text>
</comment>
<dbReference type="Pfam" id="PF06170">
    <property type="entry name" value="DUF983"/>
    <property type="match status" value="1"/>
</dbReference>
<dbReference type="AlphaFoldDB" id="A0A5M6CNU4"/>
<evidence type="ECO:0000313" key="2">
    <source>
        <dbReference type="EMBL" id="KAA5534935.1"/>
    </source>
</evidence>
<sequence length="143" mass="16482">MKQSETKAPGMIWSMLQCKCPHCRRGDMFKAANPYKLKSTLEMHKHCPVCGTDFEPEVGFYFGTGYVSYGLCIALTVASFLFCLTTFGFSIKDNSLFYWLGGNVLMLIVLQPVIMRLSRVIWLSFFTKYESKEIAWKHSKHRN</sequence>
<accession>A0A5M6CNU4</accession>
<organism evidence="2 3">
    <name type="scientific">Taibaiella lutea</name>
    <dbReference type="NCBI Taxonomy" id="2608001"/>
    <lineage>
        <taxon>Bacteria</taxon>
        <taxon>Pseudomonadati</taxon>
        <taxon>Bacteroidota</taxon>
        <taxon>Chitinophagia</taxon>
        <taxon>Chitinophagales</taxon>
        <taxon>Chitinophagaceae</taxon>
        <taxon>Taibaiella</taxon>
    </lineage>
</organism>
<proteinExistence type="predicted"/>
<gene>
    <name evidence="2" type="ORF">F0919_10070</name>
</gene>
<reference evidence="2 3" key="1">
    <citation type="submission" date="2019-09" db="EMBL/GenBank/DDBJ databases">
        <title>Genome sequence and assembly of Taibaiella sp.</title>
        <authorList>
            <person name="Chhetri G."/>
        </authorList>
    </citation>
    <scope>NUCLEOTIDE SEQUENCE [LARGE SCALE GENOMIC DNA]</scope>
    <source>
        <strain evidence="2 3">KVB11</strain>
    </source>
</reference>
<dbReference type="EMBL" id="VWSH01000002">
    <property type="protein sequence ID" value="KAA5534935.1"/>
    <property type="molecule type" value="Genomic_DNA"/>
</dbReference>
<feature type="transmembrane region" description="Helical" evidence="1">
    <location>
        <begin position="66"/>
        <end position="89"/>
    </location>
</feature>
<keyword evidence="3" id="KW-1185">Reference proteome</keyword>
<protein>
    <submittedName>
        <fullName evidence="2">DUF983 domain-containing protein</fullName>
    </submittedName>
</protein>
<keyword evidence="1" id="KW-0472">Membrane</keyword>
<evidence type="ECO:0000313" key="3">
    <source>
        <dbReference type="Proteomes" id="UP000323632"/>
    </source>
</evidence>
<name>A0A5M6CNU4_9BACT</name>
<keyword evidence="1" id="KW-1133">Transmembrane helix</keyword>
<dbReference type="RefSeq" id="WP_150032614.1">
    <property type="nucleotide sequence ID" value="NZ_VWSH01000002.1"/>
</dbReference>
<keyword evidence="1" id="KW-0812">Transmembrane</keyword>
<dbReference type="InterPro" id="IPR009325">
    <property type="entry name" value="DUF983"/>
</dbReference>